<evidence type="ECO:0000256" key="1">
    <source>
        <dbReference type="SAM" id="Phobius"/>
    </source>
</evidence>
<dbReference type="EMBL" id="PEZW01000008">
    <property type="protein sequence ID" value="PIS07921.1"/>
    <property type="molecule type" value="Genomic_DNA"/>
</dbReference>
<feature type="transmembrane region" description="Helical" evidence="1">
    <location>
        <begin position="16"/>
        <end position="36"/>
    </location>
</feature>
<evidence type="ECO:0000313" key="3">
    <source>
        <dbReference type="Proteomes" id="UP000231382"/>
    </source>
</evidence>
<organism evidence="2 3">
    <name type="scientific">Candidatus Berkelbacteria bacterium CG10_big_fil_rev_8_21_14_0_10_43_13</name>
    <dbReference type="NCBI Taxonomy" id="1974514"/>
    <lineage>
        <taxon>Bacteria</taxon>
        <taxon>Candidatus Berkelbacteria</taxon>
    </lineage>
</organism>
<proteinExistence type="predicted"/>
<name>A0A2H0W765_9BACT</name>
<protein>
    <submittedName>
        <fullName evidence="2">Uncharacterized protein</fullName>
    </submittedName>
</protein>
<accession>A0A2H0W765</accession>
<keyword evidence="1" id="KW-0472">Membrane</keyword>
<dbReference type="Proteomes" id="UP000231382">
    <property type="component" value="Unassembled WGS sequence"/>
</dbReference>
<keyword evidence="1" id="KW-1133">Transmembrane helix</keyword>
<dbReference type="AlphaFoldDB" id="A0A2H0W765"/>
<gene>
    <name evidence="2" type="ORF">COT78_01045</name>
</gene>
<reference evidence="3" key="1">
    <citation type="submission" date="2017-09" db="EMBL/GenBank/DDBJ databases">
        <title>Depth-based differentiation of microbial function through sediment-hosted aquifers and enrichment of novel symbionts in the deep terrestrial subsurface.</title>
        <authorList>
            <person name="Probst A.J."/>
            <person name="Ladd B."/>
            <person name="Jarett J.K."/>
            <person name="Geller-Mcgrath D.E."/>
            <person name="Sieber C.M.K."/>
            <person name="Emerson J.B."/>
            <person name="Anantharaman K."/>
            <person name="Thomas B.C."/>
            <person name="Malmstrom R."/>
            <person name="Stieglmeier M."/>
            <person name="Klingl A."/>
            <person name="Woyke T."/>
            <person name="Ryan C.M."/>
            <person name="Banfield J.F."/>
        </authorList>
    </citation>
    <scope>NUCLEOTIDE SEQUENCE [LARGE SCALE GENOMIC DNA]</scope>
</reference>
<comment type="caution">
    <text evidence="2">The sequence shown here is derived from an EMBL/GenBank/DDBJ whole genome shotgun (WGS) entry which is preliminary data.</text>
</comment>
<sequence length="386" mass="42725">MKDKTPEVLEPPQKKHWVIFVIIFLIAILILVFFFLNQRDYQADRDRSNNLSAGQENTSSDARGQVSCKTTTIFTKDFTNLDNINSIAPLGGLNVGSASRSYISNKKTIDGTTVSTPIYAPMDSTLMGIYYKKANYGDGGSRGEYRLEIDAGCDGITYVFDHIAEVNETIKNAGAKEPSAESNVGTNVKIQLKAGELIGQTDGTKIAGTWDFYLINPSYNAFHINPKRWQSDHNKHADCPYNYFIPELKTKYEAKLMLWDGQKPAGLTCGQISHDVADTLSGGWFQGDATDMKGTRLNLSSTANMVEVLREVSGALNQNENDRFGFRTYTYSKKPEEVKPGESLCYAGDNKYVYLNLVSAEKLLTANGVGNCPATFPASGTEEWQR</sequence>
<keyword evidence="1" id="KW-0812">Transmembrane</keyword>
<evidence type="ECO:0000313" key="2">
    <source>
        <dbReference type="EMBL" id="PIS07921.1"/>
    </source>
</evidence>